<evidence type="ECO:0000313" key="3">
    <source>
        <dbReference type="EMBL" id="NIJ23096.1"/>
    </source>
</evidence>
<dbReference type="InterPro" id="IPR050300">
    <property type="entry name" value="GDXG_lipolytic_enzyme"/>
</dbReference>
<name>A0ABX0U197_9SPHN</name>
<reference evidence="3 4" key="1">
    <citation type="submission" date="2020-03" db="EMBL/GenBank/DDBJ databases">
        <title>Genomic Encyclopedia of Type Strains, Phase IV (KMG-IV): sequencing the most valuable type-strain genomes for metagenomic binning, comparative biology and taxonomic classification.</title>
        <authorList>
            <person name="Goeker M."/>
        </authorList>
    </citation>
    <scope>NUCLEOTIDE SEQUENCE [LARGE SCALE GENOMIC DNA]</scope>
    <source>
        <strain evidence="3 4">DSM 22753</strain>
    </source>
</reference>
<keyword evidence="1" id="KW-0378">Hydrolase</keyword>
<dbReference type="PROSITE" id="PS00122">
    <property type="entry name" value="CARBOXYLESTERASE_B_1"/>
    <property type="match status" value="1"/>
</dbReference>
<evidence type="ECO:0000259" key="2">
    <source>
        <dbReference type="Pfam" id="PF20434"/>
    </source>
</evidence>
<dbReference type="InterPro" id="IPR029058">
    <property type="entry name" value="AB_hydrolase_fold"/>
</dbReference>
<dbReference type="InterPro" id="IPR049492">
    <property type="entry name" value="BD-FAE-like_dom"/>
</dbReference>
<dbReference type="EMBL" id="JAASQP010000001">
    <property type="protein sequence ID" value="NIJ23096.1"/>
    <property type="molecule type" value="Genomic_DNA"/>
</dbReference>
<organism evidence="3 4">
    <name type="scientific">Sphingomonas japonica</name>
    <dbReference type="NCBI Taxonomy" id="511662"/>
    <lineage>
        <taxon>Bacteria</taxon>
        <taxon>Pseudomonadati</taxon>
        <taxon>Pseudomonadota</taxon>
        <taxon>Alphaproteobacteria</taxon>
        <taxon>Sphingomonadales</taxon>
        <taxon>Sphingomonadaceae</taxon>
        <taxon>Sphingomonas</taxon>
    </lineage>
</organism>
<comment type="caution">
    <text evidence="3">The sequence shown here is derived from an EMBL/GenBank/DDBJ whole genome shotgun (WGS) entry which is preliminary data.</text>
</comment>
<dbReference type="PANTHER" id="PTHR48081:SF33">
    <property type="entry name" value="KYNURENINE FORMAMIDASE"/>
    <property type="match status" value="1"/>
</dbReference>
<feature type="domain" description="BD-FAE-like" evidence="2">
    <location>
        <begin position="52"/>
        <end position="240"/>
    </location>
</feature>
<gene>
    <name evidence="3" type="ORF">FHT01_000638</name>
</gene>
<accession>A0ABX0U197</accession>
<sequence>MIRRAASALLVLLASACSPPGLLNRYDQLSGSGSGVTRIAEAVAFGDHGQRLDVWRPEATAEGPRPVVIFFYGGGWVSGKRAEYGFAARALAERGFVVVVPDYRKVPDVHFPAFVVDGAQAVKWTHDRVAQFGGDPGRIALMGHSAGAYTVAMLALDRSYLASEGLGPDTIKAGVGLSGPYDFYPFDSPRAIDAMAQAPDPLATQPISFARADSPPLLLVTSDADTVVRKRNSVNLAAKLKSLGAPVELRDYPDLSHEEVVMALSKPFRGKGPVLEDSAAFLDRALAVK</sequence>
<dbReference type="Proteomes" id="UP000788153">
    <property type="component" value="Unassembled WGS sequence"/>
</dbReference>
<dbReference type="Pfam" id="PF20434">
    <property type="entry name" value="BD-FAE"/>
    <property type="match status" value="1"/>
</dbReference>
<dbReference type="PROSITE" id="PS51257">
    <property type="entry name" value="PROKAR_LIPOPROTEIN"/>
    <property type="match status" value="1"/>
</dbReference>
<evidence type="ECO:0000313" key="4">
    <source>
        <dbReference type="Proteomes" id="UP000788153"/>
    </source>
</evidence>
<protein>
    <submittedName>
        <fullName evidence="3">Acetyl esterase/lipase</fullName>
    </submittedName>
</protein>
<dbReference type="PANTHER" id="PTHR48081">
    <property type="entry name" value="AB HYDROLASE SUPERFAMILY PROTEIN C4A8.06C"/>
    <property type="match status" value="1"/>
</dbReference>
<evidence type="ECO:0000256" key="1">
    <source>
        <dbReference type="ARBA" id="ARBA00022801"/>
    </source>
</evidence>
<dbReference type="RefSeq" id="WP_140048269.1">
    <property type="nucleotide sequence ID" value="NZ_BAAAEV010000001.1"/>
</dbReference>
<keyword evidence="4" id="KW-1185">Reference proteome</keyword>
<dbReference type="Gene3D" id="3.40.50.1820">
    <property type="entry name" value="alpha/beta hydrolase"/>
    <property type="match status" value="1"/>
</dbReference>
<proteinExistence type="predicted"/>
<dbReference type="SUPFAM" id="SSF53474">
    <property type="entry name" value="alpha/beta-Hydrolases"/>
    <property type="match status" value="1"/>
</dbReference>
<dbReference type="InterPro" id="IPR019826">
    <property type="entry name" value="Carboxylesterase_B_AS"/>
</dbReference>